<evidence type="ECO:0000313" key="2">
    <source>
        <dbReference type="Proteomes" id="UP001434883"/>
    </source>
</evidence>
<dbReference type="EMBL" id="JAHRIN010046829">
    <property type="protein sequence ID" value="MEQ2207959.1"/>
    <property type="molecule type" value="Genomic_DNA"/>
</dbReference>
<evidence type="ECO:0000313" key="1">
    <source>
        <dbReference type="EMBL" id="MEQ2207959.1"/>
    </source>
</evidence>
<name>A0ABV0RIU2_9TELE</name>
<reference evidence="1 2" key="1">
    <citation type="submission" date="2021-06" db="EMBL/GenBank/DDBJ databases">
        <authorList>
            <person name="Palmer J.M."/>
        </authorList>
    </citation>
    <scope>NUCLEOTIDE SEQUENCE [LARGE SCALE GENOMIC DNA]</scope>
    <source>
        <strain evidence="1 2">XC_2019</strain>
        <tissue evidence="1">Muscle</tissue>
    </source>
</reference>
<sequence>PPPYLLVELEVLLLEETTSTFGGILKPKAVSQMFFKSLTCDNRCIHLWVTLVIC</sequence>
<protein>
    <submittedName>
        <fullName evidence="1">Uncharacterized protein</fullName>
    </submittedName>
</protein>
<feature type="non-terminal residue" evidence="1">
    <location>
        <position position="1"/>
    </location>
</feature>
<proteinExistence type="predicted"/>
<accession>A0ABV0RIU2</accession>
<dbReference type="Proteomes" id="UP001434883">
    <property type="component" value="Unassembled WGS sequence"/>
</dbReference>
<keyword evidence="2" id="KW-1185">Reference proteome</keyword>
<gene>
    <name evidence="1" type="ORF">XENOCAPTIV_021863</name>
</gene>
<comment type="caution">
    <text evidence="1">The sequence shown here is derived from an EMBL/GenBank/DDBJ whole genome shotgun (WGS) entry which is preliminary data.</text>
</comment>
<organism evidence="1 2">
    <name type="scientific">Xenoophorus captivus</name>
    <dbReference type="NCBI Taxonomy" id="1517983"/>
    <lineage>
        <taxon>Eukaryota</taxon>
        <taxon>Metazoa</taxon>
        <taxon>Chordata</taxon>
        <taxon>Craniata</taxon>
        <taxon>Vertebrata</taxon>
        <taxon>Euteleostomi</taxon>
        <taxon>Actinopterygii</taxon>
        <taxon>Neopterygii</taxon>
        <taxon>Teleostei</taxon>
        <taxon>Neoteleostei</taxon>
        <taxon>Acanthomorphata</taxon>
        <taxon>Ovalentaria</taxon>
        <taxon>Atherinomorphae</taxon>
        <taxon>Cyprinodontiformes</taxon>
        <taxon>Goodeidae</taxon>
        <taxon>Xenoophorus</taxon>
    </lineage>
</organism>